<reference evidence="3" key="1">
    <citation type="submission" date="2021-01" db="EMBL/GenBank/DDBJ databases">
        <title>Chromosome-level genome assembly of a human fungal pathogen reveals clustering of transcriptionally co-regulated genes.</title>
        <authorList>
            <person name="Voorhies M."/>
            <person name="Cohen S."/>
            <person name="Shea T.P."/>
            <person name="Petrus S."/>
            <person name="Munoz J.F."/>
            <person name="Poplawski S."/>
            <person name="Goldman W.E."/>
            <person name="Michael T."/>
            <person name="Cuomo C.A."/>
            <person name="Sil A."/>
            <person name="Beyhan S."/>
        </authorList>
    </citation>
    <scope>NUCLEOTIDE SEQUENCE</scope>
    <source>
        <strain evidence="3">H88</strain>
    </source>
</reference>
<feature type="chain" id="PRO_5034418016" evidence="2">
    <location>
        <begin position="28"/>
        <end position="72"/>
    </location>
</feature>
<feature type="region of interest" description="Disordered" evidence="1">
    <location>
        <begin position="53"/>
        <end position="72"/>
    </location>
</feature>
<evidence type="ECO:0000256" key="2">
    <source>
        <dbReference type="SAM" id="SignalP"/>
    </source>
</evidence>
<evidence type="ECO:0000313" key="4">
    <source>
        <dbReference type="Proteomes" id="UP000663419"/>
    </source>
</evidence>
<evidence type="ECO:0000256" key="1">
    <source>
        <dbReference type="SAM" id="MobiDB-lite"/>
    </source>
</evidence>
<sequence>MLGNITTLGVGSNYLLFIVLLTERVLSTQSWSCVYLEGKKIKKSSEPKWYQGRKYSTNQNIHNNKVQEDNEI</sequence>
<dbReference type="VEuPathDB" id="FungiDB:I7I53_09716"/>
<name>A0A8A1LAA7_AJEC8</name>
<evidence type="ECO:0000313" key="3">
    <source>
        <dbReference type="EMBL" id="QSS49384.1"/>
    </source>
</evidence>
<protein>
    <submittedName>
        <fullName evidence="3">Uncharacterized protein</fullName>
    </submittedName>
</protein>
<accession>A0A8A1LAA7</accession>
<keyword evidence="2" id="KW-0732">Signal</keyword>
<dbReference type="Proteomes" id="UP000663419">
    <property type="component" value="Chromosome 1"/>
</dbReference>
<gene>
    <name evidence="3" type="ORF">I7I53_09716</name>
</gene>
<proteinExistence type="predicted"/>
<feature type="compositionally biased region" description="Polar residues" evidence="1">
    <location>
        <begin position="54"/>
        <end position="64"/>
    </location>
</feature>
<dbReference type="EMBL" id="CP069102">
    <property type="protein sequence ID" value="QSS49384.1"/>
    <property type="molecule type" value="Genomic_DNA"/>
</dbReference>
<dbReference type="AlphaFoldDB" id="A0A8A1LAA7"/>
<organism evidence="3 4">
    <name type="scientific">Ajellomyces capsulatus (strain H88)</name>
    <name type="common">Darling's disease fungus</name>
    <name type="synonym">Histoplasma capsulatum</name>
    <dbReference type="NCBI Taxonomy" id="544711"/>
    <lineage>
        <taxon>Eukaryota</taxon>
        <taxon>Fungi</taxon>
        <taxon>Dikarya</taxon>
        <taxon>Ascomycota</taxon>
        <taxon>Pezizomycotina</taxon>
        <taxon>Eurotiomycetes</taxon>
        <taxon>Eurotiomycetidae</taxon>
        <taxon>Onygenales</taxon>
        <taxon>Ajellomycetaceae</taxon>
        <taxon>Histoplasma</taxon>
    </lineage>
</organism>
<feature type="signal peptide" evidence="2">
    <location>
        <begin position="1"/>
        <end position="27"/>
    </location>
</feature>